<keyword evidence="1" id="KW-1133">Transmembrane helix</keyword>
<dbReference type="Gene3D" id="2.60.120.1440">
    <property type="match status" value="1"/>
</dbReference>
<proteinExistence type="predicted"/>
<accession>A0A023BU16</accession>
<evidence type="ECO:0000313" key="4">
    <source>
        <dbReference type="EMBL" id="EZH73293.1"/>
    </source>
</evidence>
<dbReference type="Gene3D" id="3.55.50.30">
    <property type="match status" value="1"/>
</dbReference>
<gene>
    <name evidence="4" type="ORF">ATO12_20035</name>
</gene>
<evidence type="ECO:0000259" key="3">
    <source>
        <dbReference type="Pfam" id="PF16344"/>
    </source>
</evidence>
<sequence length="304" mass="34484">MLDDKKDDIFLSRWISGELSEEELLEFKSHPEYEYYAKIMAGADALDLKDYDADKELSALKSKSSYTAKENSNSVIKLWPYIAVAASIAIILGIFLFNPNESFSTDYGEQLSVTLPDGSEMILNAKSLASFDKENWKENRMVTLEGEAFFKVKKGSKFTVTTENGEVSVLGTQFNVQSQNSFFEVTCYEGKVSVANKENKKILTAGKGYRNLENIEPESWVFDIKQPSWLSNTSSFRSIPIKYVFKELEEQYDLKIKTTEINLETIYTGTFPNNNKEVALRTVFSTLGMKYSVSKDSKTVVLEK</sequence>
<evidence type="ECO:0000256" key="1">
    <source>
        <dbReference type="SAM" id="Phobius"/>
    </source>
</evidence>
<evidence type="ECO:0000259" key="2">
    <source>
        <dbReference type="Pfam" id="PF04773"/>
    </source>
</evidence>
<dbReference type="EMBL" id="AQRA01000006">
    <property type="protein sequence ID" value="EZH73293.1"/>
    <property type="molecule type" value="Genomic_DNA"/>
</dbReference>
<comment type="caution">
    <text evidence="4">The sequence shown here is derived from an EMBL/GenBank/DDBJ whole genome shotgun (WGS) entry which is preliminary data.</text>
</comment>
<keyword evidence="1" id="KW-0472">Membrane</keyword>
<feature type="transmembrane region" description="Helical" evidence="1">
    <location>
        <begin position="78"/>
        <end position="97"/>
    </location>
</feature>
<dbReference type="Proteomes" id="UP000023541">
    <property type="component" value="Unassembled WGS sequence"/>
</dbReference>
<name>A0A023BU16_9FLAO</name>
<organism evidence="4 5">
    <name type="scientific">Aquimarina atlantica</name>
    <dbReference type="NCBI Taxonomy" id="1317122"/>
    <lineage>
        <taxon>Bacteria</taxon>
        <taxon>Pseudomonadati</taxon>
        <taxon>Bacteroidota</taxon>
        <taxon>Flavobacteriia</taxon>
        <taxon>Flavobacteriales</taxon>
        <taxon>Flavobacteriaceae</taxon>
        <taxon>Aquimarina</taxon>
    </lineage>
</organism>
<dbReference type="eggNOG" id="COG3712">
    <property type="taxonomic scope" value="Bacteria"/>
</dbReference>
<dbReference type="PANTHER" id="PTHR30273">
    <property type="entry name" value="PERIPLASMIC SIGNAL SENSOR AND SIGMA FACTOR ACTIVATOR FECR-RELATED"/>
    <property type="match status" value="1"/>
</dbReference>
<dbReference type="STRING" id="1317122.ATO12_20035"/>
<dbReference type="InterPro" id="IPR012373">
    <property type="entry name" value="Ferrdict_sens_TM"/>
</dbReference>
<protein>
    <submittedName>
        <fullName evidence="4">Uncharacterized protein</fullName>
    </submittedName>
</protein>
<dbReference type="RefSeq" id="WP_034243218.1">
    <property type="nucleotide sequence ID" value="NZ_AQRA01000006.1"/>
</dbReference>
<feature type="domain" description="Protein FecR C-terminal" evidence="3">
    <location>
        <begin position="235"/>
        <end position="297"/>
    </location>
</feature>
<feature type="domain" description="FecR protein" evidence="2">
    <location>
        <begin position="104"/>
        <end position="192"/>
    </location>
</feature>
<dbReference type="GO" id="GO:0016989">
    <property type="term" value="F:sigma factor antagonist activity"/>
    <property type="evidence" value="ECO:0007669"/>
    <property type="project" value="TreeGrafter"/>
</dbReference>
<dbReference type="OrthoDB" id="1097347at2"/>
<dbReference type="PANTHER" id="PTHR30273:SF2">
    <property type="entry name" value="PROTEIN FECR"/>
    <property type="match status" value="1"/>
</dbReference>
<keyword evidence="5" id="KW-1185">Reference proteome</keyword>
<dbReference type="InterPro" id="IPR032508">
    <property type="entry name" value="FecR_C"/>
</dbReference>
<dbReference type="AlphaFoldDB" id="A0A023BU16"/>
<dbReference type="InterPro" id="IPR006860">
    <property type="entry name" value="FecR"/>
</dbReference>
<dbReference type="PIRSF" id="PIRSF018266">
    <property type="entry name" value="FecR"/>
    <property type="match status" value="1"/>
</dbReference>
<keyword evidence="1" id="KW-0812">Transmembrane</keyword>
<evidence type="ECO:0000313" key="5">
    <source>
        <dbReference type="Proteomes" id="UP000023541"/>
    </source>
</evidence>
<dbReference type="Pfam" id="PF16344">
    <property type="entry name" value="FecR_C"/>
    <property type="match status" value="1"/>
</dbReference>
<dbReference type="Pfam" id="PF04773">
    <property type="entry name" value="FecR"/>
    <property type="match status" value="1"/>
</dbReference>
<reference evidence="4 5" key="1">
    <citation type="submission" date="2014-04" db="EMBL/GenBank/DDBJ databases">
        <title>Aquimarina sp. 22II-S11-z7 Genome Sequencing.</title>
        <authorList>
            <person name="Lai Q."/>
        </authorList>
    </citation>
    <scope>NUCLEOTIDE SEQUENCE [LARGE SCALE GENOMIC DNA]</scope>
    <source>
        <strain evidence="4 5">22II-S11-z7</strain>
    </source>
</reference>